<evidence type="ECO:0000256" key="1">
    <source>
        <dbReference type="SAM" id="MobiDB-lite"/>
    </source>
</evidence>
<comment type="caution">
    <text evidence="2">The sequence shown here is derived from an EMBL/GenBank/DDBJ whole genome shotgun (WGS) entry which is preliminary data.</text>
</comment>
<proteinExistence type="predicted"/>
<sequence length="79" mass="8372">MIEQPDTPPAVVVNIEAGAEAEYSVRPAGLISREGGDDVIATTTFGELRITTTQGLGDSYAHRPHPQITKAPVEDNLEG</sequence>
<reference evidence="2 3" key="1">
    <citation type="submission" date="2020-08" db="EMBL/GenBank/DDBJ databases">
        <title>Sequencing the genomes of 1000 actinobacteria strains.</title>
        <authorList>
            <person name="Klenk H.-P."/>
        </authorList>
    </citation>
    <scope>NUCLEOTIDE SEQUENCE [LARGE SCALE GENOMIC DNA]</scope>
    <source>
        <strain evidence="2 3">DSM 44230</strain>
    </source>
</reference>
<evidence type="ECO:0000313" key="3">
    <source>
        <dbReference type="Proteomes" id="UP000533598"/>
    </source>
</evidence>
<name>A0A7W7FVR2_9PSEU</name>
<accession>A0A7W7FVR2</accession>
<gene>
    <name evidence="2" type="ORF">HNR67_006854</name>
</gene>
<feature type="region of interest" description="Disordered" evidence="1">
    <location>
        <begin position="56"/>
        <end position="79"/>
    </location>
</feature>
<dbReference type="AlphaFoldDB" id="A0A7W7FVR2"/>
<evidence type="ECO:0000313" key="2">
    <source>
        <dbReference type="EMBL" id="MBB4680736.1"/>
    </source>
</evidence>
<keyword evidence="3" id="KW-1185">Reference proteome</keyword>
<organism evidence="2 3">
    <name type="scientific">Crossiella cryophila</name>
    <dbReference type="NCBI Taxonomy" id="43355"/>
    <lineage>
        <taxon>Bacteria</taxon>
        <taxon>Bacillati</taxon>
        <taxon>Actinomycetota</taxon>
        <taxon>Actinomycetes</taxon>
        <taxon>Pseudonocardiales</taxon>
        <taxon>Pseudonocardiaceae</taxon>
        <taxon>Crossiella</taxon>
    </lineage>
</organism>
<protein>
    <submittedName>
        <fullName evidence="2">Uncharacterized protein</fullName>
    </submittedName>
</protein>
<dbReference type="EMBL" id="JACHMH010000001">
    <property type="protein sequence ID" value="MBB4680736.1"/>
    <property type="molecule type" value="Genomic_DNA"/>
</dbReference>
<dbReference type="RefSeq" id="WP_185006759.1">
    <property type="nucleotide sequence ID" value="NZ_BAAAUI010000038.1"/>
</dbReference>
<dbReference type="Proteomes" id="UP000533598">
    <property type="component" value="Unassembled WGS sequence"/>
</dbReference>